<dbReference type="PANTHER" id="PTHR13778">
    <property type="entry name" value="GLYCOSYLTRANSFERASE 8 DOMAIN-CONTAINING PROTEIN"/>
    <property type="match status" value="1"/>
</dbReference>
<evidence type="ECO:0000313" key="5">
    <source>
        <dbReference type="Proteomes" id="UP000475928"/>
    </source>
</evidence>
<sequence>MKEKINVLITGDDHYFEYAPVFMTNFYELHKNFEVHIYAFTDNMSDEHLHALTKIADFYQQKITYIQIKNDEFGALEAYKTGIERWPKQTYYHMLVADYLPETVERIIYFDLDILFFDDIWPIYSIDLQGNYAANFGDWTPPETFSWSQKRLGGFTNSGVILIDVAAYRDNQIDYGYFISIVEKLNEARPIVNKNLLPEPFQFFADQGLLYVALEGHYLYVKRDDVKHGVNRLEISDFMVHPTRFLHMVNRYGFWAKAHKQTFQTMLSDGFPELNFYYQKFWIKSELIVQNMNQFELLDFYNDEMSKLIGHSGVAYDLILPTYAWQAIPCDAELLAFETISAENEWLRFPFSELLKIKARHVKLHLVFRLSEDVQGLKLLTYAKNKIGGDNFKTLKIFDVKAEEPVVFDAEYEIDMRNRDGIAITSKAIQKSGVKLMIDALSVRDV</sequence>
<evidence type="ECO:0000256" key="2">
    <source>
        <dbReference type="ARBA" id="ARBA00022679"/>
    </source>
</evidence>
<dbReference type="SUPFAM" id="SSF53448">
    <property type="entry name" value="Nucleotide-diphospho-sugar transferases"/>
    <property type="match status" value="1"/>
</dbReference>
<gene>
    <name evidence="4" type="ORF">Hs20B_03390</name>
</gene>
<proteinExistence type="predicted"/>
<keyword evidence="3" id="KW-0479">Metal-binding</keyword>
<dbReference type="RefSeq" id="WP_172354978.1">
    <property type="nucleotide sequence ID" value="NZ_BLLH01000001.1"/>
</dbReference>
<evidence type="ECO:0000256" key="1">
    <source>
        <dbReference type="ARBA" id="ARBA00022676"/>
    </source>
</evidence>
<dbReference type="Gene3D" id="3.90.550.10">
    <property type="entry name" value="Spore Coat Polysaccharide Biosynthesis Protein SpsA, Chain A"/>
    <property type="match status" value="1"/>
</dbReference>
<keyword evidence="5" id="KW-1185">Reference proteome</keyword>
<dbReference type="PANTHER" id="PTHR13778:SF47">
    <property type="entry name" value="LIPOPOLYSACCHARIDE 1,3-GALACTOSYLTRANSFERASE"/>
    <property type="match status" value="1"/>
</dbReference>
<evidence type="ECO:0000256" key="3">
    <source>
        <dbReference type="ARBA" id="ARBA00022723"/>
    </source>
</evidence>
<comment type="caution">
    <text evidence="4">The sequence shown here is derived from an EMBL/GenBank/DDBJ whole genome shotgun (WGS) entry which is preliminary data.</text>
</comment>
<dbReference type="InterPro" id="IPR002495">
    <property type="entry name" value="Glyco_trans_8"/>
</dbReference>
<dbReference type="InterPro" id="IPR029044">
    <property type="entry name" value="Nucleotide-diphossugar_trans"/>
</dbReference>
<dbReference type="Pfam" id="PF01501">
    <property type="entry name" value="Glyco_transf_8"/>
    <property type="match status" value="1"/>
</dbReference>
<evidence type="ECO:0008006" key="6">
    <source>
        <dbReference type="Google" id="ProtNLM"/>
    </source>
</evidence>
<accession>A0A6A0B5X6</accession>
<dbReference type="Proteomes" id="UP000475928">
    <property type="component" value="Unassembled WGS sequence"/>
</dbReference>
<name>A0A6A0B5X6_9LACT</name>
<dbReference type="GO" id="GO:0046872">
    <property type="term" value="F:metal ion binding"/>
    <property type="evidence" value="ECO:0007669"/>
    <property type="project" value="UniProtKB-KW"/>
</dbReference>
<dbReference type="AlphaFoldDB" id="A0A6A0B5X6"/>
<dbReference type="EMBL" id="BLLH01000001">
    <property type="protein sequence ID" value="GFH39941.1"/>
    <property type="molecule type" value="Genomic_DNA"/>
</dbReference>
<keyword evidence="2" id="KW-0808">Transferase</keyword>
<evidence type="ECO:0000313" key="4">
    <source>
        <dbReference type="EMBL" id="GFH39941.1"/>
    </source>
</evidence>
<protein>
    <recommendedName>
        <fullName evidence="6">Glycosyl transferase</fullName>
    </recommendedName>
</protein>
<keyword evidence="1" id="KW-0328">Glycosyltransferase</keyword>
<reference evidence="4 5" key="1">
    <citation type="submission" date="2020-02" db="EMBL/GenBank/DDBJ databases">
        <title>Draft genome sequence of Lactococcus sp. Hs20B0-1.</title>
        <authorList>
            <person name="Noda S."/>
            <person name="Yuki M."/>
            <person name="Ohkuma M."/>
        </authorList>
    </citation>
    <scope>NUCLEOTIDE SEQUENCE [LARGE SCALE GENOMIC DNA]</scope>
    <source>
        <strain evidence="4 5">Hs20B0-1</strain>
    </source>
</reference>
<organism evidence="4 5">
    <name type="scientific">Pseudolactococcus insecticola</name>
    <dbReference type="NCBI Taxonomy" id="2709158"/>
    <lineage>
        <taxon>Bacteria</taxon>
        <taxon>Bacillati</taxon>
        <taxon>Bacillota</taxon>
        <taxon>Bacilli</taxon>
        <taxon>Lactobacillales</taxon>
        <taxon>Streptococcaceae</taxon>
        <taxon>Pseudolactococcus</taxon>
    </lineage>
</organism>
<dbReference type="InterPro" id="IPR050748">
    <property type="entry name" value="Glycosyltrans_8_dom-fam"/>
</dbReference>
<dbReference type="GO" id="GO:0016757">
    <property type="term" value="F:glycosyltransferase activity"/>
    <property type="evidence" value="ECO:0007669"/>
    <property type="project" value="UniProtKB-KW"/>
</dbReference>